<evidence type="ECO:0000256" key="6">
    <source>
        <dbReference type="ARBA" id="ARBA00035183"/>
    </source>
</evidence>
<dbReference type="AlphaFoldDB" id="K2SEB1"/>
<dbReference type="VEuPathDB" id="FungiDB:MPH_01941"/>
<evidence type="ECO:0000313" key="9">
    <source>
        <dbReference type="Proteomes" id="UP000007129"/>
    </source>
</evidence>
<evidence type="ECO:0000256" key="2">
    <source>
        <dbReference type="ARBA" id="ARBA00008860"/>
    </source>
</evidence>
<comment type="subcellular location">
    <subcellularLocation>
        <location evidence="1">Mitochondrion</location>
    </subcellularLocation>
</comment>
<keyword evidence="4" id="KW-0496">Mitochondrion</keyword>
<dbReference type="GO" id="GO:1990904">
    <property type="term" value="C:ribonucleoprotein complex"/>
    <property type="evidence" value="ECO:0007669"/>
    <property type="project" value="UniProtKB-KW"/>
</dbReference>
<feature type="region of interest" description="Disordered" evidence="7">
    <location>
        <begin position="59"/>
        <end position="104"/>
    </location>
</feature>
<dbReference type="Proteomes" id="UP000007129">
    <property type="component" value="Unassembled WGS sequence"/>
</dbReference>
<dbReference type="HOGENOM" id="CLU_034472_1_0_1"/>
<dbReference type="OrthoDB" id="6220758at2759"/>
<dbReference type="GO" id="GO:0005840">
    <property type="term" value="C:ribosome"/>
    <property type="evidence" value="ECO:0007669"/>
    <property type="project" value="UniProtKB-KW"/>
</dbReference>
<evidence type="ECO:0000256" key="1">
    <source>
        <dbReference type="ARBA" id="ARBA00004173"/>
    </source>
</evidence>
<dbReference type="GO" id="GO:0005739">
    <property type="term" value="C:mitochondrion"/>
    <property type="evidence" value="ECO:0007669"/>
    <property type="project" value="UniProtKB-SubCell"/>
</dbReference>
<dbReference type="EMBL" id="AHHD01000079">
    <property type="protein sequence ID" value="EKG20774.1"/>
    <property type="molecule type" value="Genomic_DNA"/>
</dbReference>
<keyword evidence="5" id="KW-0687">Ribonucleoprotein</keyword>
<evidence type="ECO:0000256" key="3">
    <source>
        <dbReference type="ARBA" id="ARBA00022980"/>
    </source>
</evidence>
<feature type="compositionally biased region" description="Polar residues" evidence="7">
    <location>
        <begin position="76"/>
        <end position="91"/>
    </location>
</feature>
<organism evidence="8 9">
    <name type="scientific">Macrophomina phaseolina (strain MS6)</name>
    <name type="common">Charcoal rot fungus</name>
    <dbReference type="NCBI Taxonomy" id="1126212"/>
    <lineage>
        <taxon>Eukaryota</taxon>
        <taxon>Fungi</taxon>
        <taxon>Dikarya</taxon>
        <taxon>Ascomycota</taxon>
        <taxon>Pezizomycotina</taxon>
        <taxon>Dothideomycetes</taxon>
        <taxon>Dothideomycetes incertae sedis</taxon>
        <taxon>Botryosphaeriales</taxon>
        <taxon>Botryosphaeriaceae</taxon>
        <taxon>Macrophomina</taxon>
    </lineage>
</organism>
<evidence type="ECO:0000313" key="8">
    <source>
        <dbReference type="EMBL" id="EKG20774.1"/>
    </source>
</evidence>
<name>K2SEB1_MACPH</name>
<dbReference type="InParanoid" id="K2SEB1"/>
<comment type="caution">
    <text evidence="8">The sequence shown here is derived from an EMBL/GenBank/DDBJ whole genome shotgun (WGS) entry which is preliminary data.</text>
</comment>
<comment type="similarity">
    <text evidence="2">Belongs to the mitochondrion-specific ribosomal protein mL50 family.</text>
</comment>
<protein>
    <recommendedName>
        <fullName evidence="6">Large ribosomal subunit protein mL50</fullName>
    </recommendedName>
</protein>
<evidence type="ECO:0000256" key="5">
    <source>
        <dbReference type="ARBA" id="ARBA00023274"/>
    </source>
</evidence>
<feature type="compositionally biased region" description="Basic and acidic residues" evidence="7">
    <location>
        <begin position="59"/>
        <end position="75"/>
    </location>
</feature>
<keyword evidence="3 8" id="KW-0689">Ribosomal protein</keyword>
<dbReference type="eggNOG" id="ENOG502S9FC">
    <property type="taxonomic scope" value="Eukaryota"/>
</dbReference>
<sequence length="299" mass="33062">MRRIPRISRPIDRALDAGAAIPRSRCRACAFSTAAARADANAPLTERLRSKIWGTEYAPGREDPYSFDSPMRDPRQQSGPQRPSRKTTASGPTRPVRQVQQDGFIPTQRLSGKREITAALRRALVEVFAARRDGVRLETLYDSVGDASVDIALRAAEDGSPLLETRIVDHQAASIGEAAEAVGISPEEVKAWRPISLRDPEVKFAVVKRVMQLTGIRIPDPVIADSATAGILLNKITVRPEPKKLADKLGHDQKFAKLPNVKISSRRITPIDKEKEVGRWKVIEQKLLDRNLPVTGHEI</sequence>
<gene>
    <name evidence="8" type="ORF">MPH_01941</name>
</gene>
<evidence type="ECO:0000256" key="4">
    <source>
        <dbReference type="ARBA" id="ARBA00023128"/>
    </source>
</evidence>
<evidence type="ECO:0000256" key="7">
    <source>
        <dbReference type="SAM" id="MobiDB-lite"/>
    </source>
</evidence>
<dbReference type="Pfam" id="PF10501">
    <property type="entry name" value="Ribosomal_L50"/>
    <property type="match status" value="1"/>
</dbReference>
<reference evidence="8 9" key="1">
    <citation type="journal article" date="2012" name="BMC Genomics">
        <title>Tools to kill: Genome of one of the most destructive plant pathogenic fungi Macrophomina phaseolina.</title>
        <authorList>
            <person name="Islam M.S."/>
            <person name="Haque M.S."/>
            <person name="Islam M.M."/>
            <person name="Emdad E.M."/>
            <person name="Halim A."/>
            <person name="Hossen Q.M.M."/>
            <person name="Hossain M.Z."/>
            <person name="Ahmed B."/>
            <person name="Rahim S."/>
            <person name="Rahman M.S."/>
            <person name="Alam M.M."/>
            <person name="Hou S."/>
            <person name="Wan X."/>
            <person name="Saito J.A."/>
            <person name="Alam M."/>
        </authorList>
    </citation>
    <scope>NUCLEOTIDE SEQUENCE [LARGE SCALE GENOMIC DNA]</scope>
    <source>
        <strain evidence="8 9">MS6</strain>
    </source>
</reference>
<proteinExistence type="inferred from homology"/>
<dbReference type="InterPro" id="IPR018305">
    <property type="entry name" value="Ribosomal_m50"/>
</dbReference>
<accession>K2SEB1</accession>
<dbReference type="STRING" id="1126212.K2SEB1"/>